<name>A0A1T4YH39_9MICO</name>
<evidence type="ECO:0000313" key="2">
    <source>
        <dbReference type="EMBL" id="SKB01152.1"/>
    </source>
</evidence>
<evidence type="ECO:0000259" key="1">
    <source>
        <dbReference type="Pfam" id="PF01494"/>
    </source>
</evidence>
<dbReference type="PANTHER" id="PTHR42685">
    <property type="entry name" value="GERANYLGERANYL DIPHOSPHATE REDUCTASE"/>
    <property type="match status" value="1"/>
</dbReference>
<dbReference type="Proteomes" id="UP000189735">
    <property type="component" value="Unassembled WGS sequence"/>
</dbReference>
<dbReference type="AlphaFoldDB" id="A0A1T4YH39"/>
<organism evidence="2 3">
    <name type="scientific">Agreia bicolorata</name>
    <dbReference type="NCBI Taxonomy" id="110935"/>
    <lineage>
        <taxon>Bacteria</taxon>
        <taxon>Bacillati</taxon>
        <taxon>Actinomycetota</taxon>
        <taxon>Actinomycetes</taxon>
        <taxon>Micrococcales</taxon>
        <taxon>Microbacteriaceae</taxon>
        <taxon>Agreia</taxon>
    </lineage>
</organism>
<dbReference type="InterPro" id="IPR036188">
    <property type="entry name" value="FAD/NAD-bd_sf"/>
</dbReference>
<feature type="domain" description="FAD-binding" evidence="1">
    <location>
        <begin position="5"/>
        <end position="283"/>
    </location>
</feature>
<proteinExistence type="predicted"/>
<sequence>MTTVDVDVAVVGAGPIGLAAAIDARLAGLSVVVIEPRSFPIDKACGEGLMPGAVAALARLGVHPEGAAIAGFRYVDATRSAEHRFARASGLGVRRTALHDALAARGDELGIERIDARVTELVQHAEGVTVGDVRASWLFACDGLHSTVRRMVGLERPASGGVDRRRFGLRRHYAIEPWTDLVEVHWVADAEAYVTPLAEGLVGVAVLGRPRTDFDEVLSQLPELSDRLRGSHPVDSLRGAGPLRQRSTARSAGRVLLLGDASGYVDALTGEGIRVGLAHARAAVGAIGGEGARQAAAYDREWSRVSRDFRVITSVLLAAAQSPLRPLIVPAARAMPALFGAAVERLAR</sequence>
<protein>
    <submittedName>
        <fullName evidence="2">Dehydrogenase (Flavoprotein)</fullName>
    </submittedName>
</protein>
<dbReference type="InterPro" id="IPR050407">
    <property type="entry name" value="Geranylgeranyl_reductase"/>
</dbReference>
<accession>A0A1T4YH39</accession>
<dbReference type="Pfam" id="PF01494">
    <property type="entry name" value="FAD_binding_3"/>
    <property type="match status" value="1"/>
</dbReference>
<dbReference type="PANTHER" id="PTHR42685:SF19">
    <property type="entry name" value="POSSIBLE OXIDOREDUCTASE"/>
    <property type="match status" value="1"/>
</dbReference>
<reference evidence="3" key="1">
    <citation type="submission" date="2017-02" db="EMBL/GenBank/DDBJ databases">
        <authorList>
            <person name="Varghese N."/>
            <person name="Submissions S."/>
        </authorList>
    </citation>
    <scope>NUCLEOTIDE SEQUENCE [LARGE SCALE GENOMIC DNA]</scope>
    <source>
        <strain evidence="3">VKM Ac-2052</strain>
    </source>
</reference>
<dbReference type="RefSeq" id="WP_078715212.1">
    <property type="nucleotide sequence ID" value="NZ_FUYG01000009.1"/>
</dbReference>
<evidence type="ECO:0000313" key="3">
    <source>
        <dbReference type="Proteomes" id="UP000189735"/>
    </source>
</evidence>
<gene>
    <name evidence="2" type="ORF">SAMN06295879_3185</name>
</gene>
<dbReference type="PRINTS" id="PR00420">
    <property type="entry name" value="RNGMNOXGNASE"/>
</dbReference>
<dbReference type="SUPFAM" id="SSF51905">
    <property type="entry name" value="FAD/NAD(P)-binding domain"/>
    <property type="match status" value="1"/>
</dbReference>
<dbReference type="EMBL" id="FUYG01000009">
    <property type="protein sequence ID" value="SKB01152.1"/>
    <property type="molecule type" value="Genomic_DNA"/>
</dbReference>
<dbReference type="Gene3D" id="3.50.50.60">
    <property type="entry name" value="FAD/NAD(P)-binding domain"/>
    <property type="match status" value="1"/>
</dbReference>
<dbReference type="InterPro" id="IPR002938">
    <property type="entry name" value="FAD-bd"/>
</dbReference>
<dbReference type="GO" id="GO:0071949">
    <property type="term" value="F:FAD binding"/>
    <property type="evidence" value="ECO:0007669"/>
    <property type="project" value="InterPro"/>
</dbReference>